<feature type="coiled-coil region" evidence="1">
    <location>
        <begin position="55"/>
        <end position="102"/>
    </location>
</feature>
<dbReference type="Pfam" id="PF14265">
    <property type="entry name" value="DUF4355"/>
    <property type="match status" value="1"/>
</dbReference>
<dbReference type="Proteomes" id="UP001179858">
    <property type="component" value="Chromosome"/>
</dbReference>
<dbReference type="EMBL" id="CP122959">
    <property type="protein sequence ID" value="WGI18562.1"/>
    <property type="molecule type" value="Genomic_DNA"/>
</dbReference>
<evidence type="ECO:0000256" key="1">
    <source>
        <dbReference type="SAM" id="Coils"/>
    </source>
</evidence>
<dbReference type="RefSeq" id="WP_280102628.1">
    <property type="nucleotide sequence ID" value="NZ_CP122959.1"/>
</dbReference>
<evidence type="ECO:0000313" key="3">
    <source>
        <dbReference type="EMBL" id="WGI18562.1"/>
    </source>
</evidence>
<organism evidence="3 4">
    <name type="scientific">Latilactobacillus sakei</name>
    <name type="common">Lactobacillus sakei</name>
    <dbReference type="NCBI Taxonomy" id="1599"/>
    <lineage>
        <taxon>Bacteria</taxon>
        <taxon>Bacillati</taxon>
        <taxon>Bacillota</taxon>
        <taxon>Bacilli</taxon>
        <taxon>Lactobacillales</taxon>
        <taxon>Lactobacillaceae</taxon>
        <taxon>Latilactobacillus</taxon>
    </lineage>
</organism>
<accession>A0AAF0GLS7</accession>
<protein>
    <submittedName>
        <fullName evidence="3">DUF4355 domain-containing protein</fullName>
    </submittedName>
</protein>
<feature type="region of interest" description="Disordered" evidence="2">
    <location>
        <begin position="1"/>
        <end position="22"/>
    </location>
</feature>
<keyword evidence="1" id="KW-0175">Coiled coil</keyword>
<feature type="compositionally biased region" description="Low complexity" evidence="2">
    <location>
        <begin position="8"/>
        <end position="22"/>
    </location>
</feature>
<evidence type="ECO:0000256" key="2">
    <source>
        <dbReference type="SAM" id="MobiDB-lite"/>
    </source>
</evidence>
<feature type="region of interest" description="Disordered" evidence="2">
    <location>
        <begin position="145"/>
        <end position="184"/>
    </location>
</feature>
<sequence>METANTDPAATPNNQENNEQTETVTLTAEELQSKLDSEADKRAAKAVETAKAKWVEQQKTALEEAKNQGAKLAQMSAAEKAKQAEKERQEALDAREAELNKRELTANTTALLVESNLPKDLVEPLVALGDAELIKSTTETLQKTLQQEVNRRVQESLQSEPPKNGSTALDGADDPFKRAEARYK</sequence>
<proteinExistence type="predicted"/>
<feature type="compositionally biased region" description="Basic and acidic residues" evidence="2">
    <location>
        <begin position="174"/>
        <end position="184"/>
    </location>
</feature>
<dbReference type="InterPro" id="IPR025580">
    <property type="entry name" value="Gp46"/>
</dbReference>
<evidence type="ECO:0000313" key="4">
    <source>
        <dbReference type="Proteomes" id="UP001179858"/>
    </source>
</evidence>
<dbReference type="AlphaFoldDB" id="A0AAF0GLS7"/>
<feature type="compositionally biased region" description="Polar residues" evidence="2">
    <location>
        <begin position="155"/>
        <end position="167"/>
    </location>
</feature>
<name>A0AAF0GLS7_LATSK</name>
<gene>
    <name evidence="3" type="ORF">QBD03_07325</name>
</gene>
<reference evidence="3" key="1">
    <citation type="submission" date="2023-04" db="EMBL/GenBank/DDBJ databases">
        <title>Novel strain of Lactilactobacillus sakei and use thereof.</title>
        <authorList>
            <person name="Kim S.Y."/>
        </authorList>
    </citation>
    <scope>NUCLEOTIDE SEQUENCE</scope>
    <source>
        <strain evidence="3">HUP1</strain>
    </source>
</reference>